<dbReference type="VEuPathDB" id="CryptoDB:Cvel_26750"/>
<feature type="region of interest" description="Disordered" evidence="1">
    <location>
        <begin position="373"/>
        <end position="428"/>
    </location>
</feature>
<gene>
    <name evidence="2" type="ORF">Cvel_26750</name>
</gene>
<evidence type="ECO:0000313" key="2">
    <source>
        <dbReference type="EMBL" id="CEM42453.1"/>
    </source>
</evidence>
<protein>
    <submittedName>
        <fullName evidence="2">Uncharacterized protein</fullName>
    </submittedName>
</protein>
<feature type="compositionally biased region" description="Basic and acidic residues" evidence="1">
    <location>
        <begin position="724"/>
        <end position="749"/>
    </location>
</feature>
<accession>A0A0G4HEI8</accession>
<feature type="region of interest" description="Disordered" evidence="1">
    <location>
        <begin position="465"/>
        <end position="502"/>
    </location>
</feature>
<feature type="compositionally biased region" description="Basic and acidic residues" evidence="1">
    <location>
        <begin position="465"/>
        <end position="487"/>
    </location>
</feature>
<feature type="compositionally biased region" description="Polar residues" evidence="1">
    <location>
        <begin position="106"/>
        <end position="117"/>
    </location>
</feature>
<reference evidence="2" key="1">
    <citation type="submission" date="2014-11" db="EMBL/GenBank/DDBJ databases">
        <authorList>
            <person name="Otto D Thomas"/>
            <person name="Naeem Raeece"/>
        </authorList>
    </citation>
    <scope>NUCLEOTIDE SEQUENCE</scope>
</reference>
<sequence length="885" mass="96025">MKCAFLCRVSTMAHHERDVSTFVKTLPEEPGHVASSSDAGDGGVGAMRAPSFGLGAAPVLAEVAKPWQSFPPTKSSPKDEKICEHERGRGQLAVCLLQDFKGRSPTRGSTETVTTLRSFPDLPQQRADERGKKAQGQKGKGEEAGSGRGQTPEQMEYKEPWERKDIGDFHQRYENGGNAFLPLSAMRFLTLPATLSPRAPKSPKVSISRRACSTLSEGSDTDSLPCSLTLSLTASVTASLCGSFRGEFEAEAEAGRGSMVGMWGKVDRQPPEAALGVEGGGHILSTDPFSYLHVLSHCPSHRVFPSALSKNGRQTQSHCLPPRSVDERGGVGIVALKECTEVSRMGDVSGEGRLFASFSSELPGVMKDGCFHSSTKSVRPSEAERTSGSPAVKSYPSEKREKSDKRRRATVSLANHAATPEEGKEVCLREEGGGETGVFGGCSREPTCVEVEGAAECLQFSSDSCRDEAGTVETDKRGPQKETETVHQIHSAPPLFSPSQRDRVRLTPFPLNLHSSSPPTRDPHRVPISSDSLEIQEGIGSDAPSFSCKNSGGDFRQTPFSEPDSHTASDAEEFYSVQSFCTAVKSDGERDVRGIEVEGELAESLPEEASCTKKRIREGTWASRNPQAPSQEEDRCFSHVTSPYACGLFPLSSPSLARPSLSKNSSRHMHDATGSLPTSFSPITQPVNLFSFCTDPKAAFEAESSPFASAVRSEEGSDPAVRFGAEKEEEKGRSGKEGRKGGGRKEKNSDGVCGPIKRRRLRERETRAANGFSLHSQKRNLGVLTGFDDHRRPFPDDSRLAGGDVHDRQLSFPPCSHADRQSPNCKECLKAPFCQHGKRRYYCKECGGQGICEHGRRKYYCKDCGGKGICDHQRVRSACKHCTKE</sequence>
<organism evidence="2">
    <name type="scientific">Chromera velia CCMP2878</name>
    <dbReference type="NCBI Taxonomy" id="1169474"/>
    <lineage>
        <taxon>Eukaryota</taxon>
        <taxon>Sar</taxon>
        <taxon>Alveolata</taxon>
        <taxon>Colpodellida</taxon>
        <taxon>Chromeraceae</taxon>
        <taxon>Chromera</taxon>
    </lineage>
</organism>
<feature type="compositionally biased region" description="Basic and acidic residues" evidence="1">
    <location>
        <begin position="419"/>
        <end position="428"/>
    </location>
</feature>
<feature type="region of interest" description="Disordered" evidence="1">
    <location>
        <begin position="538"/>
        <end position="569"/>
    </location>
</feature>
<dbReference type="AlphaFoldDB" id="A0A0G4HEI8"/>
<feature type="region of interest" description="Disordered" evidence="1">
    <location>
        <begin position="103"/>
        <end position="155"/>
    </location>
</feature>
<feature type="region of interest" description="Disordered" evidence="1">
    <location>
        <begin position="707"/>
        <end position="774"/>
    </location>
</feature>
<dbReference type="EMBL" id="CDMZ01002453">
    <property type="protein sequence ID" value="CEM42453.1"/>
    <property type="molecule type" value="Genomic_DNA"/>
</dbReference>
<evidence type="ECO:0000256" key="1">
    <source>
        <dbReference type="SAM" id="MobiDB-lite"/>
    </source>
</evidence>
<proteinExistence type="predicted"/>
<name>A0A0G4HEI8_9ALVE</name>
<feature type="region of interest" description="Disordered" evidence="1">
    <location>
        <begin position="658"/>
        <end position="677"/>
    </location>
</feature>